<dbReference type="Proteomes" id="UP000434604">
    <property type="component" value="Unassembled WGS sequence"/>
</dbReference>
<sequence>MEIATKFVNWEVPELSTLQGSKAYQLREHLNKGGKLNRIEKNWLTEAINGNTYFRRSVPLMGWRFDFTDVVHLYWVKRFGHISEYYAVDKTALRSILHGVINEIVELI</sequence>
<evidence type="ECO:0000313" key="2">
    <source>
        <dbReference type="Proteomes" id="UP000434604"/>
    </source>
</evidence>
<protein>
    <submittedName>
        <fullName evidence="1">Molybdenum ABC transporter ATP-binding protein</fullName>
    </submittedName>
</protein>
<reference evidence="1 2" key="1">
    <citation type="journal article" date="2019" name="Nat. Med.">
        <title>A library of human gut bacterial isolates paired with longitudinal multiomics data enables mechanistic microbiome research.</title>
        <authorList>
            <person name="Poyet M."/>
            <person name="Groussin M."/>
            <person name="Gibbons S.M."/>
            <person name="Avila-Pacheco J."/>
            <person name="Jiang X."/>
            <person name="Kearney S.M."/>
            <person name="Perrotta A.R."/>
            <person name="Berdy B."/>
            <person name="Zhao S."/>
            <person name="Lieberman T.D."/>
            <person name="Swanson P.K."/>
            <person name="Smith M."/>
            <person name="Roesemann S."/>
            <person name="Alexander J.E."/>
            <person name="Rich S.A."/>
            <person name="Livny J."/>
            <person name="Vlamakis H."/>
            <person name="Clish C."/>
            <person name="Bullock K."/>
            <person name="Deik A."/>
            <person name="Scott J."/>
            <person name="Pierce K.A."/>
            <person name="Xavier R.J."/>
            <person name="Alm E.J."/>
        </authorList>
    </citation>
    <scope>NUCLEOTIDE SEQUENCE [LARGE SCALE GENOMIC DNA]</scope>
    <source>
        <strain evidence="1 2">BIOML-A58</strain>
    </source>
</reference>
<accession>A0A7J5PWA9</accession>
<keyword evidence="1" id="KW-0067">ATP-binding</keyword>
<gene>
    <name evidence="1" type="ORF">GA398_14480</name>
</gene>
<keyword evidence="1" id="KW-0547">Nucleotide-binding</keyword>
<dbReference type="GO" id="GO:0005524">
    <property type="term" value="F:ATP binding"/>
    <property type="evidence" value="ECO:0007669"/>
    <property type="project" value="UniProtKB-KW"/>
</dbReference>
<name>A0A7J5PWA9_9BACE</name>
<evidence type="ECO:0000313" key="1">
    <source>
        <dbReference type="EMBL" id="KAB6146935.1"/>
    </source>
</evidence>
<dbReference type="AlphaFoldDB" id="A0A7J5PWA9"/>
<dbReference type="EMBL" id="WDED01000020">
    <property type="protein sequence ID" value="KAB6146935.1"/>
    <property type="molecule type" value="Genomic_DNA"/>
</dbReference>
<dbReference type="RefSeq" id="WP_151934994.1">
    <property type="nucleotide sequence ID" value="NZ_WDED01000020.1"/>
</dbReference>
<comment type="caution">
    <text evidence="1">The sequence shown here is derived from an EMBL/GenBank/DDBJ whole genome shotgun (WGS) entry which is preliminary data.</text>
</comment>
<organism evidence="1 2">
    <name type="scientific">Bacteroides xylanisolvens</name>
    <dbReference type="NCBI Taxonomy" id="371601"/>
    <lineage>
        <taxon>Bacteria</taxon>
        <taxon>Pseudomonadati</taxon>
        <taxon>Bacteroidota</taxon>
        <taxon>Bacteroidia</taxon>
        <taxon>Bacteroidales</taxon>
        <taxon>Bacteroidaceae</taxon>
        <taxon>Bacteroides</taxon>
    </lineage>
</organism>
<proteinExistence type="predicted"/>